<comment type="similarity">
    <text evidence="2">Belongs to the CpsC/CapA family.</text>
</comment>
<name>A0ABM5M247_BACA1</name>
<comment type="subcellular location">
    <subcellularLocation>
        <location evidence="1">Cell membrane</location>
        <topology evidence="1">Multi-pass membrane protein</topology>
    </subcellularLocation>
</comment>
<dbReference type="EMBL" id="CP002207">
    <property type="protein sequence ID" value="ADP34130.1"/>
    <property type="molecule type" value="Genomic_DNA"/>
</dbReference>
<keyword evidence="11" id="KW-1185">Reference proteome</keyword>
<proteinExistence type="inferred from homology"/>
<dbReference type="PANTHER" id="PTHR32309:SF13">
    <property type="entry name" value="FERRIC ENTEROBACTIN TRANSPORT PROTEIN FEPE"/>
    <property type="match status" value="1"/>
</dbReference>
<keyword evidence="10" id="KW-0808">Transferase</keyword>
<keyword evidence="6 7" id="KW-0472">Membrane</keyword>
<dbReference type="Pfam" id="PF13807">
    <property type="entry name" value="GNVR"/>
    <property type="match status" value="1"/>
</dbReference>
<evidence type="ECO:0000256" key="5">
    <source>
        <dbReference type="ARBA" id="ARBA00022989"/>
    </source>
</evidence>
<accession>A0ABM5M247</accession>
<evidence type="ECO:0000256" key="1">
    <source>
        <dbReference type="ARBA" id="ARBA00004651"/>
    </source>
</evidence>
<evidence type="ECO:0000256" key="7">
    <source>
        <dbReference type="SAM" id="Phobius"/>
    </source>
</evidence>
<feature type="transmembrane region" description="Helical" evidence="7">
    <location>
        <begin position="174"/>
        <end position="195"/>
    </location>
</feature>
<sequence length="248" mass="26878">MGETTSLKEIFITLKKRVLFIISITAAATVLSGVISFYALTPVYQNSTQILVNQSNSEQKEVQYNEVQTNLQLINTYNVIIKSPVILDDVIKEMNLSMSSAELNEKITVSSEQDSQVVNITVKDENAELAADIANNVASVFKDKVTSIMNVDNVSVLSKAEVSANPSPVEPRPMLNIAIAFVVGLMGGIALAFLLEYLDNTIKSEDQLESLLDIPILGTVSTIENRLNANKHVNGIQSDKGGSGRFGA</sequence>
<dbReference type="Proteomes" id="UP000006867">
    <property type="component" value="Chromosome"/>
</dbReference>
<keyword evidence="3" id="KW-1003">Cell membrane</keyword>
<evidence type="ECO:0000256" key="6">
    <source>
        <dbReference type="ARBA" id="ARBA00023136"/>
    </source>
</evidence>
<dbReference type="InterPro" id="IPR003856">
    <property type="entry name" value="LPS_length_determ_N"/>
</dbReference>
<evidence type="ECO:0000256" key="2">
    <source>
        <dbReference type="ARBA" id="ARBA00006683"/>
    </source>
</evidence>
<evidence type="ECO:0000313" key="11">
    <source>
        <dbReference type="Proteomes" id="UP000006867"/>
    </source>
</evidence>
<dbReference type="Pfam" id="PF02706">
    <property type="entry name" value="Wzz"/>
    <property type="match status" value="1"/>
</dbReference>
<feature type="domain" description="Tyrosine-protein kinase G-rich" evidence="9">
    <location>
        <begin position="141"/>
        <end position="194"/>
    </location>
</feature>
<reference evidence="10 11" key="1">
    <citation type="journal article" date="2011" name="Front. Microbiol.">
        <title>Genomic signatures of strain selection and enhancement in Bacillus atrophaeus var. globigii, a historical biowarfare simulant.</title>
        <authorList>
            <person name="Gibbons H.S."/>
            <person name="Broomall S.M."/>
            <person name="McNew L.A."/>
            <person name="Daligault H."/>
            <person name="Chapman C."/>
            <person name="Bruce D."/>
            <person name="Karavis M."/>
            <person name="Krepps M."/>
            <person name="McGregor P.A."/>
            <person name="Hong C."/>
            <person name="Park K.H."/>
            <person name="Akmal A."/>
            <person name="Feldman A."/>
            <person name="Lin J.S."/>
            <person name="Chang W.E."/>
            <person name="Higgs B.W."/>
            <person name="Demirev P."/>
            <person name="Lindquist J."/>
            <person name="Liem A."/>
            <person name="Fochler E."/>
            <person name="Read T.D."/>
            <person name="Tapia R."/>
            <person name="Johnson S."/>
            <person name="Bishop-Lilly K.A."/>
            <person name="Detter C."/>
            <person name="Han C."/>
            <person name="Sozhamannan S."/>
            <person name="Rosenzweig C.N."/>
            <person name="Skowronski E.W."/>
        </authorList>
    </citation>
    <scope>NUCLEOTIDE SEQUENCE [LARGE SCALE GENOMIC DNA]</scope>
    <source>
        <strain evidence="10 11">1942</strain>
    </source>
</reference>
<protein>
    <submittedName>
        <fullName evidence="10">Modulator of YwqD protein tyrosine kinase activity</fullName>
    </submittedName>
</protein>
<feature type="domain" description="Polysaccharide chain length determinant N-terminal" evidence="8">
    <location>
        <begin position="4"/>
        <end position="93"/>
    </location>
</feature>
<keyword evidence="5 7" id="KW-1133">Transmembrane helix</keyword>
<dbReference type="PANTHER" id="PTHR32309">
    <property type="entry name" value="TYROSINE-PROTEIN KINASE"/>
    <property type="match status" value="1"/>
</dbReference>
<evidence type="ECO:0000256" key="4">
    <source>
        <dbReference type="ARBA" id="ARBA00022692"/>
    </source>
</evidence>
<evidence type="ECO:0000259" key="8">
    <source>
        <dbReference type="Pfam" id="PF02706"/>
    </source>
</evidence>
<dbReference type="InterPro" id="IPR050445">
    <property type="entry name" value="Bact_polysacc_biosynth/exp"/>
</dbReference>
<organism evidence="10 11">
    <name type="scientific">Bacillus atrophaeus (strain 1942)</name>
    <dbReference type="NCBI Taxonomy" id="720555"/>
    <lineage>
        <taxon>Bacteria</taxon>
        <taxon>Bacillati</taxon>
        <taxon>Bacillota</taxon>
        <taxon>Bacilli</taxon>
        <taxon>Bacillales</taxon>
        <taxon>Bacillaceae</taxon>
        <taxon>Bacillus</taxon>
    </lineage>
</organism>
<dbReference type="GO" id="GO:0016301">
    <property type="term" value="F:kinase activity"/>
    <property type="evidence" value="ECO:0007669"/>
    <property type="project" value="UniProtKB-KW"/>
</dbReference>
<feature type="transmembrane region" description="Helical" evidence="7">
    <location>
        <begin position="18"/>
        <end position="40"/>
    </location>
</feature>
<dbReference type="RefSeq" id="WP_003326622.1">
    <property type="nucleotide sequence ID" value="NC_014639.1"/>
</dbReference>
<keyword evidence="4 7" id="KW-0812">Transmembrane</keyword>
<keyword evidence="10" id="KW-0418">Kinase</keyword>
<evidence type="ECO:0000256" key="3">
    <source>
        <dbReference type="ARBA" id="ARBA00022475"/>
    </source>
</evidence>
<gene>
    <name evidence="10" type="ordered locus">BATR1942_16055</name>
</gene>
<evidence type="ECO:0000313" key="10">
    <source>
        <dbReference type="EMBL" id="ADP34130.1"/>
    </source>
</evidence>
<evidence type="ECO:0000259" key="9">
    <source>
        <dbReference type="Pfam" id="PF13807"/>
    </source>
</evidence>
<dbReference type="InterPro" id="IPR032807">
    <property type="entry name" value="GNVR"/>
</dbReference>